<dbReference type="PANTHER" id="PTHR30563:SF0">
    <property type="entry name" value="DNA RECOMBINATION PROTEIN RMUC"/>
    <property type="match status" value="1"/>
</dbReference>
<protein>
    <recommendedName>
        <fullName evidence="5">DNA recombination protein RmuC</fullName>
    </recommendedName>
</protein>
<dbReference type="AlphaFoldDB" id="A0A5J4RVC1"/>
<organism evidence="4">
    <name type="scientific">termite gut metagenome</name>
    <dbReference type="NCBI Taxonomy" id="433724"/>
    <lineage>
        <taxon>unclassified sequences</taxon>
        <taxon>metagenomes</taxon>
        <taxon>organismal metagenomes</taxon>
    </lineage>
</organism>
<accession>A0A5J4RVC1</accession>
<evidence type="ECO:0000313" key="4">
    <source>
        <dbReference type="EMBL" id="KAA6337947.1"/>
    </source>
</evidence>
<dbReference type="Pfam" id="PF02646">
    <property type="entry name" value="RmuC"/>
    <property type="match status" value="1"/>
</dbReference>
<keyword evidence="2" id="KW-0233">DNA recombination</keyword>
<evidence type="ECO:0000256" key="3">
    <source>
        <dbReference type="SAM" id="Coils"/>
    </source>
</evidence>
<dbReference type="SUPFAM" id="SSF58113">
    <property type="entry name" value="Apolipoprotein A-I"/>
    <property type="match status" value="1"/>
</dbReference>
<proteinExistence type="predicted"/>
<dbReference type="InterPro" id="IPR003798">
    <property type="entry name" value="DNA_recombination_RmuC"/>
</dbReference>
<sequence>MTTILLIGLVILVIANIYLTSRKKNGDSTEELKSKLIKIDSDLSKIDPLIRDEFGRSREESQRSFKNNREELNTSFKLLGETLTKTITDLSTAQKNQFDTFSKQLGELIKSFDEKNKGLQEQLEKSAKENRTEQANSLKSFEENFTRNVKEFNDLQKQKFDDLLNKQEQIKKDTESRLKEIRETVESKLKTLQEDNNKKLEEMRIVVDEKLQESVEKRFNESFKLISERLELVHKGLGEMQSLASGVGDLKKVLTNVKTRGNLGEIQLGAILEQILSPEQYEQNAIVKKGSQERVEYVVKLPGKDNDNKSLLLPIDSKFPNEDYQRLLETYDNIANSTPEVIKLATNQFENSVKKNAKDIRDKYINPPVTTDFAIMFVPTEGLYAEILRRTGLFEILQRDFKITVVGPTNLVAFLSSLQMGFKTLAIEKRSSEVWEILSAVKTAFGKFGDVLAKTKKKLNEAANVIEDAEKKSKNIERKLRTVQELPQEEASALLGEAIEVEQDDEQTDNNEN</sequence>
<dbReference type="EMBL" id="SNRY01000656">
    <property type="protein sequence ID" value="KAA6337947.1"/>
    <property type="molecule type" value="Genomic_DNA"/>
</dbReference>
<feature type="coiled-coil region" evidence="3">
    <location>
        <begin position="109"/>
        <end position="136"/>
    </location>
</feature>
<dbReference type="PANTHER" id="PTHR30563">
    <property type="entry name" value="DNA RECOMBINATION PROTEIN RMUC"/>
    <property type="match status" value="1"/>
</dbReference>
<evidence type="ECO:0008006" key="5">
    <source>
        <dbReference type="Google" id="ProtNLM"/>
    </source>
</evidence>
<evidence type="ECO:0000256" key="2">
    <source>
        <dbReference type="ARBA" id="ARBA00023172"/>
    </source>
</evidence>
<feature type="coiled-coil region" evidence="3">
    <location>
        <begin position="452"/>
        <end position="486"/>
    </location>
</feature>
<feature type="coiled-coil region" evidence="3">
    <location>
        <begin position="164"/>
        <end position="209"/>
    </location>
</feature>
<dbReference type="GO" id="GO:0006310">
    <property type="term" value="P:DNA recombination"/>
    <property type="evidence" value="ECO:0007669"/>
    <property type="project" value="UniProtKB-KW"/>
</dbReference>
<name>A0A5J4RVC1_9ZZZZ</name>
<evidence type="ECO:0000256" key="1">
    <source>
        <dbReference type="ARBA" id="ARBA00023054"/>
    </source>
</evidence>
<gene>
    <name evidence="4" type="ORF">EZS27_014001</name>
</gene>
<reference evidence="4" key="1">
    <citation type="submission" date="2019-03" db="EMBL/GenBank/DDBJ databases">
        <title>Single cell metagenomics reveals metabolic interactions within the superorganism composed of flagellate Streblomastix strix and complex community of Bacteroidetes bacteria on its surface.</title>
        <authorList>
            <person name="Treitli S.C."/>
            <person name="Kolisko M."/>
            <person name="Husnik F."/>
            <person name="Keeling P."/>
            <person name="Hampl V."/>
        </authorList>
    </citation>
    <scope>NUCLEOTIDE SEQUENCE</scope>
    <source>
        <strain evidence="4">STM</strain>
    </source>
</reference>
<dbReference type="Gene3D" id="1.20.120.20">
    <property type="entry name" value="Apolipoprotein"/>
    <property type="match status" value="1"/>
</dbReference>
<comment type="caution">
    <text evidence="4">The sequence shown here is derived from an EMBL/GenBank/DDBJ whole genome shotgun (WGS) entry which is preliminary data.</text>
</comment>
<keyword evidence="1 3" id="KW-0175">Coiled coil</keyword>